<dbReference type="Pfam" id="PF13565">
    <property type="entry name" value="HTH_32"/>
    <property type="match status" value="1"/>
</dbReference>
<gene>
    <name evidence="1" type="ORF">HHU12_34000</name>
</gene>
<protein>
    <submittedName>
        <fullName evidence="1">Helix-turn-helix domain-containing protein</fullName>
    </submittedName>
</protein>
<comment type="caution">
    <text evidence="1">The sequence shown here is derived from an EMBL/GenBank/DDBJ whole genome shotgun (WGS) entry which is preliminary data.</text>
</comment>
<dbReference type="InterPro" id="IPR009057">
    <property type="entry name" value="Homeodomain-like_sf"/>
</dbReference>
<keyword evidence="2" id="KW-1185">Reference proteome</keyword>
<reference evidence="1 2" key="1">
    <citation type="submission" date="2020-04" db="EMBL/GenBank/DDBJ databases">
        <title>Flammeovirga sp. SR4, a novel species isolated from seawater.</title>
        <authorList>
            <person name="Wang X."/>
        </authorList>
    </citation>
    <scope>NUCLEOTIDE SEQUENCE [LARGE SCALE GENOMIC DNA]</scope>
    <source>
        <strain evidence="1 2">ATCC 23126</strain>
    </source>
</reference>
<evidence type="ECO:0000313" key="1">
    <source>
        <dbReference type="EMBL" id="NME73017.1"/>
    </source>
</evidence>
<name>A0A7X9XDM8_9BACT</name>
<dbReference type="Proteomes" id="UP000576082">
    <property type="component" value="Unassembled WGS sequence"/>
</dbReference>
<dbReference type="EMBL" id="JABANE010000298">
    <property type="protein sequence ID" value="NME73017.1"/>
    <property type="molecule type" value="Genomic_DNA"/>
</dbReference>
<organism evidence="1 2">
    <name type="scientific">Flammeovirga aprica JL-4</name>
    <dbReference type="NCBI Taxonomy" id="694437"/>
    <lineage>
        <taxon>Bacteria</taxon>
        <taxon>Pseudomonadati</taxon>
        <taxon>Bacteroidota</taxon>
        <taxon>Cytophagia</taxon>
        <taxon>Cytophagales</taxon>
        <taxon>Flammeovirgaceae</taxon>
        <taxon>Flammeovirga</taxon>
    </lineage>
</organism>
<dbReference type="AlphaFoldDB" id="A0A7X9XDM8"/>
<sequence length="151" mass="17021">MKKDHIQLSEEEKNHIKELLSKGDIKSRVSLRLTSLLLLNEHKTYKEVASILQVRLATVSDWKKKYKLEGLTSLLGEKPRSGRPLAITGENKAKITALACSTPPEGYSKWTLRMLADRVVELGYVDEISHTHVQEILKKTNLSLTSKDNGV</sequence>
<evidence type="ECO:0000313" key="2">
    <source>
        <dbReference type="Proteomes" id="UP000576082"/>
    </source>
</evidence>
<proteinExistence type="predicted"/>
<accession>A0A7X9XDM8</accession>
<dbReference type="SUPFAM" id="SSF46689">
    <property type="entry name" value="Homeodomain-like"/>
    <property type="match status" value="1"/>
</dbReference>
<dbReference type="RefSeq" id="WP_169661160.1">
    <property type="nucleotide sequence ID" value="NZ_JABANE010000298.1"/>
</dbReference>